<keyword evidence="13 22" id="KW-0472">Membrane</keyword>
<evidence type="ECO:0000256" key="15">
    <source>
        <dbReference type="ARBA" id="ARBA00023180"/>
    </source>
</evidence>
<dbReference type="GO" id="GO:0016323">
    <property type="term" value="C:basolateral plasma membrane"/>
    <property type="evidence" value="ECO:0007669"/>
    <property type="project" value="UniProtKB-SubCell"/>
</dbReference>
<protein>
    <recommendedName>
        <fullName evidence="18">Proton-coupled folate transporter</fullName>
    </recommendedName>
    <alternativeName>
        <fullName evidence="19">Solute carrier family 46 member 1</fullName>
    </alternativeName>
</protein>
<dbReference type="InterPro" id="IPR036259">
    <property type="entry name" value="MFS_trans_sf"/>
</dbReference>
<keyword evidence="8 22" id="KW-0812">Transmembrane</keyword>
<evidence type="ECO:0000313" key="24">
    <source>
        <dbReference type="Proteomes" id="UP000887568"/>
    </source>
</evidence>
<keyword evidence="14" id="KW-1015">Disulfide bond</keyword>
<dbReference type="AlphaFoldDB" id="A0A913YXZ2"/>
<dbReference type="Proteomes" id="UP000887568">
    <property type="component" value="Unplaced"/>
</dbReference>
<evidence type="ECO:0000256" key="22">
    <source>
        <dbReference type="SAM" id="Phobius"/>
    </source>
</evidence>
<feature type="transmembrane region" description="Helical" evidence="22">
    <location>
        <begin position="345"/>
        <end position="365"/>
    </location>
</feature>
<keyword evidence="15" id="KW-0325">Glycoprotein</keyword>
<feature type="transmembrane region" description="Helical" evidence="22">
    <location>
        <begin position="371"/>
        <end position="392"/>
    </location>
</feature>
<dbReference type="Pfam" id="PF07690">
    <property type="entry name" value="MFS_1"/>
    <property type="match status" value="1"/>
</dbReference>
<dbReference type="SUPFAM" id="SSF103473">
    <property type="entry name" value="MFS general substrate transporter"/>
    <property type="match status" value="1"/>
</dbReference>
<feature type="transmembrane region" description="Helical" evidence="22">
    <location>
        <begin position="438"/>
        <end position="459"/>
    </location>
</feature>
<evidence type="ECO:0000256" key="1">
    <source>
        <dbReference type="ARBA" id="ARBA00004337"/>
    </source>
</evidence>
<dbReference type="RefSeq" id="XP_038044624.1">
    <property type="nucleotide sequence ID" value="XM_038188696.1"/>
</dbReference>
<comment type="subcellular location">
    <subcellularLocation>
        <location evidence="2">Apical cell membrane</location>
        <topology evidence="2">Multi-pass membrane protein</topology>
    </subcellularLocation>
    <subcellularLocation>
        <location evidence="4">Basolateral cell membrane</location>
        <topology evidence="4">Multi-pass membrane protein</topology>
    </subcellularLocation>
    <subcellularLocation>
        <location evidence="3">Cytoplasm</location>
    </subcellularLocation>
    <subcellularLocation>
        <location evidence="1">Endosome membrane</location>
        <topology evidence="1">Multi-pass membrane protein</topology>
    </subcellularLocation>
</comment>
<keyword evidence="24" id="KW-1185">Reference proteome</keyword>
<reference evidence="23" key="1">
    <citation type="submission" date="2022-11" db="UniProtKB">
        <authorList>
            <consortium name="EnsemblMetazoa"/>
        </authorList>
    </citation>
    <scope>IDENTIFICATION</scope>
</reference>
<feature type="transmembrane region" description="Helical" evidence="22">
    <location>
        <begin position="309"/>
        <end position="333"/>
    </location>
</feature>
<name>A0A913YXZ2_PATMI</name>
<dbReference type="RefSeq" id="XP_038044623.1">
    <property type="nucleotide sequence ID" value="XM_038188695.1"/>
</dbReference>
<keyword evidence="11" id="KW-0290">Folate-binding</keyword>
<dbReference type="GO" id="GO:0015293">
    <property type="term" value="F:symporter activity"/>
    <property type="evidence" value="ECO:0007669"/>
    <property type="project" value="UniProtKB-KW"/>
</dbReference>
<dbReference type="EnsemblMetazoa" id="XM_038188695.1">
    <property type="protein sequence ID" value="XP_038044623.1"/>
    <property type="gene ID" value="LOC119719293"/>
</dbReference>
<dbReference type="InterPro" id="IPR011701">
    <property type="entry name" value="MFS"/>
</dbReference>
<evidence type="ECO:0000256" key="4">
    <source>
        <dbReference type="ARBA" id="ARBA00004554"/>
    </source>
</evidence>
<evidence type="ECO:0000313" key="23">
    <source>
        <dbReference type="EnsemblMetazoa" id="XP_038044624.1"/>
    </source>
</evidence>
<evidence type="ECO:0000256" key="12">
    <source>
        <dbReference type="ARBA" id="ARBA00022989"/>
    </source>
</evidence>
<keyword evidence="5" id="KW-0813">Transport</keyword>
<feature type="transmembrane region" description="Helical" evidence="22">
    <location>
        <begin position="128"/>
        <end position="149"/>
    </location>
</feature>
<evidence type="ECO:0000256" key="5">
    <source>
        <dbReference type="ARBA" id="ARBA00022448"/>
    </source>
</evidence>
<dbReference type="GO" id="GO:0005542">
    <property type="term" value="F:folic acid binding"/>
    <property type="evidence" value="ECO:0007669"/>
    <property type="project" value="UniProtKB-KW"/>
</dbReference>
<dbReference type="OrthoDB" id="3026777at2759"/>
<dbReference type="PANTHER" id="PTHR23507:SF2">
    <property type="entry name" value="PROTON-COUPLED FOLATE TRANSPORTER"/>
    <property type="match status" value="1"/>
</dbReference>
<evidence type="ECO:0000256" key="6">
    <source>
        <dbReference type="ARBA" id="ARBA00022475"/>
    </source>
</evidence>
<feature type="transmembrane region" description="Helical" evidence="22">
    <location>
        <begin position="404"/>
        <end position="426"/>
    </location>
</feature>
<dbReference type="Gene3D" id="1.20.1250.20">
    <property type="entry name" value="MFS general substrate transporter like domains"/>
    <property type="match status" value="1"/>
</dbReference>
<evidence type="ECO:0000256" key="20">
    <source>
        <dbReference type="ARBA" id="ARBA00047769"/>
    </source>
</evidence>
<evidence type="ECO:0000256" key="14">
    <source>
        <dbReference type="ARBA" id="ARBA00023157"/>
    </source>
</evidence>
<evidence type="ECO:0000256" key="16">
    <source>
        <dbReference type="ARBA" id="ARBA00036193"/>
    </source>
</evidence>
<organism evidence="23 24">
    <name type="scientific">Patiria miniata</name>
    <name type="common">Bat star</name>
    <name type="synonym">Asterina miniata</name>
    <dbReference type="NCBI Taxonomy" id="46514"/>
    <lineage>
        <taxon>Eukaryota</taxon>
        <taxon>Metazoa</taxon>
        <taxon>Echinodermata</taxon>
        <taxon>Eleutherozoa</taxon>
        <taxon>Asterozoa</taxon>
        <taxon>Asteroidea</taxon>
        <taxon>Valvatacea</taxon>
        <taxon>Valvatida</taxon>
        <taxon>Asterinidae</taxon>
        <taxon>Patiria</taxon>
    </lineage>
</organism>
<evidence type="ECO:0000256" key="3">
    <source>
        <dbReference type="ARBA" id="ARBA00004496"/>
    </source>
</evidence>
<dbReference type="GO" id="GO:0010008">
    <property type="term" value="C:endosome membrane"/>
    <property type="evidence" value="ECO:0007669"/>
    <property type="project" value="UniProtKB-SubCell"/>
</dbReference>
<feature type="transmembrane region" description="Helical" evidence="22">
    <location>
        <begin position="161"/>
        <end position="180"/>
    </location>
</feature>
<keyword evidence="6" id="KW-1003">Cell membrane</keyword>
<evidence type="ECO:0000256" key="21">
    <source>
        <dbReference type="ARBA" id="ARBA00047850"/>
    </source>
</evidence>
<evidence type="ECO:0000256" key="19">
    <source>
        <dbReference type="ARBA" id="ARBA00042514"/>
    </source>
</evidence>
<evidence type="ECO:0000256" key="8">
    <source>
        <dbReference type="ARBA" id="ARBA00022692"/>
    </source>
</evidence>
<evidence type="ECO:0000256" key="18">
    <source>
        <dbReference type="ARBA" id="ARBA00040650"/>
    </source>
</evidence>
<dbReference type="EnsemblMetazoa" id="XM_038188696.1">
    <property type="protein sequence ID" value="XP_038044624.1"/>
    <property type="gene ID" value="LOC119719293"/>
</dbReference>
<keyword evidence="9" id="KW-0967">Endosome</keyword>
<comment type="catalytic activity">
    <reaction evidence="17">
        <text>folate(in) + H(+)(in) = folate(out) + H(+)(out)</text>
        <dbReference type="Rhea" id="RHEA:70159"/>
        <dbReference type="ChEBI" id="CHEBI:15378"/>
        <dbReference type="ChEBI" id="CHEBI:62501"/>
    </reaction>
</comment>
<evidence type="ECO:0000256" key="9">
    <source>
        <dbReference type="ARBA" id="ARBA00022753"/>
    </source>
</evidence>
<evidence type="ECO:0000256" key="13">
    <source>
        <dbReference type="ARBA" id="ARBA00023136"/>
    </source>
</evidence>
<keyword evidence="12 22" id="KW-1133">Transmembrane helix</keyword>
<evidence type="ECO:0000256" key="17">
    <source>
        <dbReference type="ARBA" id="ARBA00036250"/>
    </source>
</evidence>
<dbReference type="OMA" id="EMSNDIT"/>
<comment type="catalytic activity">
    <reaction evidence="20">
        <text>pemetrexed(in) + H(+)(in) = pemetrexed(out) + H(+)(out)</text>
        <dbReference type="Rhea" id="RHEA:70171"/>
        <dbReference type="ChEBI" id="CHEBI:15378"/>
        <dbReference type="ChEBI" id="CHEBI:63724"/>
    </reaction>
</comment>
<proteinExistence type="predicted"/>
<feature type="transmembrane region" description="Helical" evidence="22">
    <location>
        <begin position="97"/>
        <end position="116"/>
    </location>
</feature>
<evidence type="ECO:0000256" key="7">
    <source>
        <dbReference type="ARBA" id="ARBA00022490"/>
    </source>
</evidence>
<dbReference type="PANTHER" id="PTHR23507">
    <property type="entry name" value="ZGC:174356"/>
    <property type="match status" value="1"/>
</dbReference>
<dbReference type="GeneID" id="119719293"/>
<evidence type="ECO:0000256" key="11">
    <source>
        <dbReference type="ARBA" id="ARBA00022954"/>
    </source>
</evidence>
<comment type="catalytic activity">
    <reaction evidence="21">
        <text>methotrexate(in) + H(+)(in) = methotrexate(out) + H(+)(out)</text>
        <dbReference type="Rhea" id="RHEA:70163"/>
        <dbReference type="ChEBI" id="CHEBI:15378"/>
        <dbReference type="ChEBI" id="CHEBI:50681"/>
    </reaction>
</comment>
<keyword evidence="7" id="KW-0963">Cytoplasm</keyword>
<evidence type="ECO:0000256" key="2">
    <source>
        <dbReference type="ARBA" id="ARBA00004424"/>
    </source>
</evidence>
<feature type="transmembrane region" description="Helical" evidence="22">
    <location>
        <begin position="280"/>
        <end position="303"/>
    </location>
</feature>
<keyword evidence="10" id="KW-0769">Symport</keyword>
<comment type="catalytic activity">
    <reaction evidence="16">
        <text>(6S)-5-methyl-5,6,7,8-tetrahydrofolate(in) + H(+)(in) = (6S)-5-methyl-5,6,7,8-tetrahydrofolate(out) + H(+)(out)</text>
        <dbReference type="Rhea" id="RHEA:70167"/>
        <dbReference type="ChEBI" id="CHEBI:15378"/>
        <dbReference type="ChEBI" id="CHEBI:18608"/>
    </reaction>
</comment>
<accession>A0A913YXZ2</accession>
<sequence>MTKSEEFNSLFRSESSDDLAESTGRQRAQSRWVTVEPIIILSMIGNTCTALVRPLYVKEFISEFYNYTVSGDDTECLDDQYRNEQLSNKIQAESSVWLLYLAAASGIPASLSTIFFGSTSDRFGRKLAMAIPLLAFAFQAAVYLFTVIFKLPLAVLFTGEVLQGLAGGYGLLYAATHAYLADATTEKQRTIRMVVADMLQYLGGGLNQLGQGYLIQFGYIPTLVVALGSNMVALYYLAIPPCLIETVEKSSTDHKGLMEVFQSMKELVVFNENGRRWQMFLLILYVLFCVGEFIGVTAIYVLYGTDHPFYWGCQTAGIALALIWIFYSIGMLVGTKLFSLCLGDYWLMQISCLSFMASYLIMGLADTTAELFIGTVVGCLQLMSLSVARSVLSKIARPEETGAMFSLIACMQSCSFIFCLVSTSLYAATVSFLPPLTFFVYSGATLIPAGITVILQVFWPMKRKEPAPINNA</sequence>
<evidence type="ECO:0000256" key="10">
    <source>
        <dbReference type="ARBA" id="ARBA00022847"/>
    </source>
</evidence>
<dbReference type="GO" id="GO:0016324">
    <property type="term" value="C:apical plasma membrane"/>
    <property type="evidence" value="ECO:0007669"/>
    <property type="project" value="UniProtKB-SubCell"/>
</dbReference>